<evidence type="ECO:0000313" key="1">
    <source>
        <dbReference type="EMBL" id="KAI4371027.1"/>
    </source>
</evidence>
<comment type="caution">
    <text evidence="1">The sequence shown here is derived from an EMBL/GenBank/DDBJ whole genome shotgun (WGS) entry which is preliminary data.</text>
</comment>
<organism evidence="1 2">
    <name type="scientific">Melastoma candidum</name>
    <dbReference type="NCBI Taxonomy" id="119954"/>
    <lineage>
        <taxon>Eukaryota</taxon>
        <taxon>Viridiplantae</taxon>
        <taxon>Streptophyta</taxon>
        <taxon>Embryophyta</taxon>
        <taxon>Tracheophyta</taxon>
        <taxon>Spermatophyta</taxon>
        <taxon>Magnoliopsida</taxon>
        <taxon>eudicotyledons</taxon>
        <taxon>Gunneridae</taxon>
        <taxon>Pentapetalae</taxon>
        <taxon>rosids</taxon>
        <taxon>malvids</taxon>
        <taxon>Myrtales</taxon>
        <taxon>Melastomataceae</taxon>
        <taxon>Melastomatoideae</taxon>
        <taxon>Melastomateae</taxon>
        <taxon>Melastoma</taxon>
    </lineage>
</organism>
<dbReference type="EMBL" id="CM042884">
    <property type="protein sequence ID" value="KAI4371027.1"/>
    <property type="molecule type" value="Genomic_DNA"/>
</dbReference>
<dbReference type="Proteomes" id="UP001057402">
    <property type="component" value="Chromosome 5"/>
</dbReference>
<name>A0ACB9QXW3_9MYRT</name>
<proteinExistence type="predicted"/>
<keyword evidence="2" id="KW-1185">Reference proteome</keyword>
<protein>
    <submittedName>
        <fullName evidence="1">Uncharacterized protein</fullName>
    </submittedName>
</protein>
<reference evidence="2" key="1">
    <citation type="journal article" date="2023" name="Front. Plant Sci.">
        <title>Chromosomal-level genome assembly of Melastoma candidum provides insights into trichome evolution.</title>
        <authorList>
            <person name="Zhong Y."/>
            <person name="Wu W."/>
            <person name="Sun C."/>
            <person name="Zou P."/>
            <person name="Liu Y."/>
            <person name="Dai S."/>
            <person name="Zhou R."/>
        </authorList>
    </citation>
    <scope>NUCLEOTIDE SEQUENCE [LARGE SCALE GENOMIC DNA]</scope>
</reference>
<gene>
    <name evidence="1" type="ORF">MLD38_019304</name>
</gene>
<evidence type="ECO:0000313" key="2">
    <source>
        <dbReference type="Proteomes" id="UP001057402"/>
    </source>
</evidence>
<accession>A0ACB9QXW3</accession>
<sequence length="318" mass="35055">MGSRNKLLALAYQLRLREPRPESIGDEEVEQSGGRNVVSRAGSAESALKVATSSLKGGGGEARFRPKRAAVLVCLFEGEEGEFRVILTKRASRLSIHSGEVSLPGGKAEEGDKDDAETATREAKEEIGLDPSLVDVVTCLEPFLSKHSLKVVPVIGILANKEAFQPRLNPAEVEDIFDAPLEMFLEDKNRRGIYGEFLGEEYLVHFFDYEFENKKFVIWGVTSAILIRAASVVYQRPPAFLEQNPEFKNNDETLRRYLVKSRGDGHVLLLVLIFISHLGILPIGFRLEASGPSWVSGINSIVGLLIHSLAGDRLKAMP</sequence>